<dbReference type="PANTHER" id="PTHR33204:SF37">
    <property type="entry name" value="HTH-TYPE TRANSCRIPTIONAL REGULATOR YODB"/>
    <property type="match status" value="1"/>
</dbReference>
<evidence type="ECO:0000256" key="1">
    <source>
        <dbReference type="ARBA" id="ARBA00023015"/>
    </source>
</evidence>
<sequence>MQPQLDIFEPRCPSREVLRHITGKWGPMVLIALGDGLTRFGELHRRIGGSSERMLSQTLSALVADGVATRELDDSGRPVYGLTAEGREIAGHLRGLGDVIYRLLEAAGHAPPDLP</sequence>
<reference evidence="5" key="1">
    <citation type="journal article" date="2021" name="PeerJ">
        <title>Extensive microbial diversity within the chicken gut microbiome revealed by metagenomics and culture.</title>
        <authorList>
            <person name="Gilroy R."/>
            <person name="Ravi A."/>
            <person name="Getino M."/>
            <person name="Pursley I."/>
            <person name="Horton D.L."/>
            <person name="Alikhan N.F."/>
            <person name="Baker D."/>
            <person name="Gharbi K."/>
            <person name="Hall N."/>
            <person name="Watson M."/>
            <person name="Adriaenssens E.M."/>
            <person name="Foster-Nyarko E."/>
            <person name="Jarju S."/>
            <person name="Secka A."/>
            <person name="Antonio M."/>
            <person name="Oren A."/>
            <person name="Chaudhuri R.R."/>
            <person name="La Ragione R."/>
            <person name="Hildebrand F."/>
            <person name="Pallen M.J."/>
        </authorList>
    </citation>
    <scope>NUCLEOTIDE SEQUENCE</scope>
    <source>
        <strain evidence="5">ChiHjej13B12-4958</strain>
    </source>
</reference>
<dbReference type="EMBL" id="DWVP01000024">
    <property type="protein sequence ID" value="HJC85974.1"/>
    <property type="molecule type" value="Genomic_DNA"/>
</dbReference>
<dbReference type="Gene3D" id="1.10.10.10">
    <property type="entry name" value="Winged helix-like DNA-binding domain superfamily/Winged helix DNA-binding domain"/>
    <property type="match status" value="1"/>
</dbReference>
<dbReference type="InterPro" id="IPR036390">
    <property type="entry name" value="WH_DNA-bd_sf"/>
</dbReference>
<keyword evidence="2" id="KW-0238">DNA-binding</keyword>
<dbReference type="InterPro" id="IPR002577">
    <property type="entry name" value="HTH_HxlR"/>
</dbReference>
<dbReference type="SUPFAM" id="SSF46785">
    <property type="entry name" value="Winged helix' DNA-binding domain"/>
    <property type="match status" value="1"/>
</dbReference>
<protein>
    <submittedName>
        <fullName evidence="5">Winged helix-turn-helix transcriptional regulator</fullName>
    </submittedName>
</protein>
<gene>
    <name evidence="5" type="ORF">H9751_10620</name>
</gene>
<dbReference type="GO" id="GO:0003677">
    <property type="term" value="F:DNA binding"/>
    <property type="evidence" value="ECO:0007669"/>
    <property type="project" value="UniProtKB-KW"/>
</dbReference>
<reference evidence="5" key="2">
    <citation type="submission" date="2021-04" db="EMBL/GenBank/DDBJ databases">
        <authorList>
            <person name="Gilroy R."/>
        </authorList>
    </citation>
    <scope>NUCLEOTIDE SEQUENCE</scope>
    <source>
        <strain evidence="5">ChiHjej13B12-4958</strain>
    </source>
</reference>
<keyword evidence="3" id="KW-0804">Transcription</keyword>
<organism evidence="5 6">
    <name type="scientific">Candidatus Corynebacterium faecigallinarum</name>
    <dbReference type="NCBI Taxonomy" id="2838528"/>
    <lineage>
        <taxon>Bacteria</taxon>
        <taxon>Bacillati</taxon>
        <taxon>Actinomycetota</taxon>
        <taxon>Actinomycetes</taxon>
        <taxon>Mycobacteriales</taxon>
        <taxon>Corynebacteriaceae</taxon>
        <taxon>Corynebacterium</taxon>
    </lineage>
</organism>
<dbReference type="Pfam" id="PF01638">
    <property type="entry name" value="HxlR"/>
    <property type="match status" value="1"/>
</dbReference>
<dbReference type="Proteomes" id="UP000823858">
    <property type="component" value="Unassembled WGS sequence"/>
</dbReference>
<evidence type="ECO:0000313" key="6">
    <source>
        <dbReference type="Proteomes" id="UP000823858"/>
    </source>
</evidence>
<keyword evidence="1" id="KW-0805">Transcription regulation</keyword>
<dbReference type="AlphaFoldDB" id="A0A9D2QEB4"/>
<evidence type="ECO:0000313" key="5">
    <source>
        <dbReference type="EMBL" id="HJC85974.1"/>
    </source>
</evidence>
<comment type="caution">
    <text evidence="5">The sequence shown here is derived from an EMBL/GenBank/DDBJ whole genome shotgun (WGS) entry which is preliminary data.</text>
</comment>
<dbReference type="InterPro" id="IPR036388">
    <property type="entry name" value="WH-like_DNA-bd_sf"/>
</dbReference>
<name>A0A9D2QEB4_9CORY</name>
<evidence type="ECO:0000256" key="3">
    <source>
        <dbReference type="ARBA" id="ARBA00023163"/>
    </source>
</evidence>
<evidence type="ECO:0000259" key="4">
    <source>
        <dbReference type="PROSITE" id="PS51118"/>
    </source>
</evidence>
<accession>A0A9D2QEB4</accession>
<dbReference type="PANTHER" id="PTHR33204">
    <property type="entry name" value="TRANSCRIPTIONAL REGULATOR, MARR FAMILY"/>
    <property type="match status" value="1"/>
</dbReference>
<feature type="domain" description="HTH hxlR-type" evidence="4">
    <location>
        <begin position="12"/>
        <end position="108"/>
    </location>
</feature>
<proteinExistence type="predicted"/>
<evidence type="ECO:0000256" key="2">
    <source>
        <dbReference type="ARBA" id="ARBA00023125"/>
    </source>
</evidence>
<dbReference type="PROSITE" id="PS51118">
    <property type="entry name" value="HTH_HXLR"/>
    <property type="match status" value="1"/>
</dbReference>